<dbReference type="Gene3D" id="1.10.510.10">
    <property type="entry name" value="Transferase(Phosphotransferase) domain 1"/>
    <property type="match status" value="1"/>
</dbReference>
<proteinExistence type="predicted"/>
<accession>A0ABR2YCP7</accession>
<evidence type="ECO:0000256" key="5">
    <source>
        <dbReference type="ARBA" id="ARBA00022840"/>
    </source>
</evidence>
<protein>
    <recommendedName>
        <fullName evidence="7">Protein kinase domain-containing protein</fullName>
    </recommendedName>
</protein>
<evidence type="ECO:0000256" key="1">
    <source>
        <dbReference type="ARBA" id="ARBA00022527"/>
    </source>
</evidence>
<keyword evidence="9" id="KW-1185">Reference proteome</keyword>
<keyword evidence="2" id="KW-0808">Transferase</keyword>
<dbReference type="PROSITE" id="PS50011">
    <property type="entry name" value="PROTEIN_KINASE_DOM"/>
    <property type="match status" value="1"/>
</dbReference>
<dbReference type="PROSITE" id="PS00107">
    <property type="entry name" value="PROTEIN_KINASE_ATP"/>
    <property type="match status" value="1"/>
</dbReference>
<evidence type="ECO:0000256" key="6">
    <source>
        <dbReference type="PROSITE-ProRule" id="PRU10141"/>
    </source>
</evidence>
<organism evidence="8 9">
    <name type="scientific">Coccomyxa subellipsoidea</name>
    <dbReference type="NCBI Taxonomy" id="248742"/>
    <lineage>
        <taxon>Eukaryota</taxon>
        <taxon>Viridiplantae</taxon>
        <taxon>Chlorophyta</taxon>
        <taxon>core chlorophytes</taxon>
        <taxon>Trebouxiophyceae</taxon>
        <taxon>Trebouxiophyceae incertae sedis</taxon>
        <taxon>Coccomyxaceae</taxon>
        <taxon>Coccomyxa</taxon>
    </lineage>
</organism>
<sequence length="409" mass="44307">MPMEGISGMEVDRKACLVEQSPACTLDYASEGSESSAGDCSELTLEVRSAEMMTSGAMREGTAKRPCHAAQLGLLGSPRSSRQRRWPAGGSSKAWWLGPTALAGECFHRDFTFVEGGEGLLGRGTFGSVHRCTQNGEGKGDDFAVKVVKLNRYEDRQAVGRERRALEKMKGASCAVQLHWVYAEQHAAFLVFELLENGSTLEDVLNRQKGRRLDCAAARKLCRALLQAVAEVHDNGICLLDIKPANIWISAGESPEQPSRVCLLDFGMAHEFVPGKAVRLAAKSALAGTPAYMAPEVIQANLSHCTHSRFSAFNGKKADAWSVGVTLFQTWFGHLPFQPPFKALDLIGEMSLLHSEWAAAAKEGQSIPTAMVGVSAGESKFWNQVLACDPAERLTASELLQHPFLNEGS</sequence>
<dbReference type="InterPro" id="IPR011009">
    <property type="entry name" value="Kinase-like_dom_sf"/>
</dbReference>
<dbReference type="InterPro" id="IPR050205">
    <property type="entry name" value="CDPK_Ser/Thr_kinases"/>
</dbReference>
<evidence type="ECO:0000256" key="4">
    <source>
        <dbReference type="ARBA" id="ARBA00022777"/>
    </source>
</evidence>
<keyword evidence="1" id="KW-0723">Serine/threonine-protein kinase</keyword>
<evidence type="ECO:0000313" key="9">
    <source>
        <dbReference type="Proteomes" id="UP001491310"/>
    </source>
</evidence>
<comment type="caution">
    <text evidence="8">The sequence shown here is derived from an EMBL/GenBank/DDBJ whole genome shotgun (WGS) entry which is preliminary data.</text>
</comment>
<dbReference type="Proteomes" id="UP001491310">
    <property type="component" value="Unassembled WGS sequence"/>
</dbReference>
<evidence type="ECO:0000259" key="7">
    <source>
        <dbReference type="PROSITE" id="PS50011"/>
    </source>
</evidence>
<name>A0ABR2YCP7_9CHLO</name>
<dbReference type="SMART" id="SM00220">
    <property type="entry name" value="S_TKc"/>
    <property type="match status" value="1"/>
</dbReference>
<dbReference type="InterPro" id="IPR000719">
    <property type="entry name" value="Prot_kinase_dom"/>
</dbReference>
<feature type="binding site" evidence="6">
    <location>
        <position position="146"/>
    </location>
    <ligand>
        <name>ATP</name>
        <dbReference type="ChEBI" id="CHEBI:30616"/>
    </ligand>
</feature>
<dbReference type="Gene3D" id="3.30.200.20">
    <property type="entry name" value="Phosphorylase Kinase, domain 1"/>
    <property type="match status" value="1"/>
</dbReference>
<evidence type="ECO:0000256" key="3">
    <source>
        <dbReference type="ARBA" id="ARBA00022741"/>
    </source>
</evidence>
<evidence type="ECO:0000256" key="2">
    <source>
        <dbReference type="ARBA" id="ARBA00022679"/>
    </source>
</evidence>
<dbReference type="PANTHER" id="PTHR24349">
    <property type="entry name" value="SERINE/THREONINE-PROTEIN KINASE"/>
    <property type="match status" value="1"/>
</dbReference>
<evidence type="ECO:0000313" key="8">
    <source>
        <dbReference type="EMBL" id="KAK9902651.1"/>
    </source>
</evidence>
<gene>
    <name evidence="8" type="ORF">WJX75_001417</name>
</gene>
<reference evidence="8 9" key="1">
    <citation type="journal article" date="2024" name="Nat. Commun.">
        <title>Phylogenomics reveals the evolutionary origins of lichenization in chlorophyte algae.</title>
        <authorList>
            <person name="Puginier C."/>
            <person name="Libourel C."/>
            <person name="Otte J."/>
            <person name="Skaloud P."/>
            <person name="Haon M."/>
            <person name="Grisel S."/>
            <person name="Petersen M."/>
            <person name="Berrin J.G."/>
            <person name="Delaux P.M."/>
            <person name="Dal Grande F."/>
            <person name="Keller J."/>
        </authorList>
    </citation>
    <scope>NUCLEOTIDE SEQUENCE [LARGE SCALE GENOMIC DNA]</scope>
    <source>
        <strain evidence="8 9">SAG 216-7</strain>
    </source>
</reference>
<dbReference type="SUPFAM" id="SSF56112">
    <property type="entry name" value="Protein kinase-like (PK-like)"/>
    <property type="match status" value="1"/>
</dbReference>
<keyword evidence="5 6" id="KW-0067">ATP-binding</keyword>
<keyword evidence="4" id="KW-0418">Kinase</keyword>
<dbReference type="Pfam" id="PF00069">
    <property type="entry name" value="Pkinase"/>
    <property type="match status" value="1"/>
</dbReference>
<keyword evidence="3 6" id="KW-0547">Nucleotide-binding</keyword>
<dbReference type="InterPro" id="IPR017441">
    <property type="entry name" value="Protein_kinase_ATP_BS"/>
</dbReference>
<feature type="domain" description="Protein kinase" evidence="7">
    <location>
        <begin position="115"/>
        <end position="405"/>
    </location>
</feature>
<dbReference type="EMBL" id="JALJOT010000015">
    <property type="protein sequence ID" value="KAK9902651.1"/>
    <property type="molecule type" value="Genomic_DNA"/>
</dbReference>